<name>A0ABY1V056_9BURK</name>
<dbReference type="RefSeq" id="WP_018006283.1">
    <property type="nucleotide sequence ID" value="NZ_AQUR01000096.1"/>
</dbReference>
<organism evidence="2 3">
    <name type="scientific">Cupriavidus neocaledonicus</name>
    <dbReference type="NCBI Taxonomy" id="1040979"/>
    <lineage>
        <taxon>Bacteria</taxon>
        <taxon>Pseudomonadati</taxon>
        <taxon>Pseudomonadota</taxon>
        <taxon>Betaproteobacteria</taxon>
        <taxon>Burkholderiales</taxon>
        <taxon>Burkholderiaceae</taxon>
        <taxon>Cupriavidus</taxon>
    </lineage>
</organism>
<dbReference type="Proteomes" id="UP000256710">
    <property type="component" value="Unassembled WGS sequence"/>
</dbReference>
<feature type="domain" description="Immunity protein 52" evidence="1">
    <location>
        <begin position="47"/>
        <end position="251"/>
    </location>
</feature>
<reference evidence="2 3" key="1">
    <citation type="submission" date="2018-01" db="EMBL/GenBank/DDBJ databases">
        <authorList>
            <person name="Clerissi C."/>
        </authorList>
    </citation>
    <scope>NUCLEOTIDE SEQUENCE [LARGE SCALE GENOMIC DNA]</scope>
    <source>
        <strain evidence="2">Cupriavidus taiwanensis STM 6082</strain>
    </source>
</reference>
<dbReference type="InterPro" id="IPR028969">
    <property type="entry name" value="Imm52"/>
</dbReference>
<sequence length="257" mass="29157">MLRYERYESRYYVTSGVFKPMHDVPFLPEITALFRPKVEPSLEDQLSQLYSFVQAIRSWGPVFRKWYLGGNSKREALRYEAFGEAGLNAPAYSKLRTFNSGKDTACDIGLWNGQDGTQAAGLKYLMGGLRPWTVNLRPRVDPAITTSQVLSVVEQAAFIWSPLLITAHPPSYMTKKVLRDRPGVGNMVYLPRTVTEREVPEAGALVPVTREHCRIGTIIISVVDQMFSDLLPEHIRLANRIEVRLVDQDLLPRYADL</sequence>
<keyword evidence="3" id="KW-1185">Reference proteome</keyword>
<dbReference type="Pfam" id="PF15579">
    <property type="entry name" value="Imm52"/>
    <property type="match status" value="1"/>
</dbReference>
<comment type="caution">
    <text evidence="2">The sequence shown here is derived from an EMBL/GenBank/DDBJ whole genome shotgun (WGS) entry which is preliminary data.</text>
</comment>
<evidence type="ECO:0000313" key="3">
    <source>
        <dbReference type="Proteomes" id="UP000256710"/>
    </source>
</evidence>
<gene>
    <name evidence="2" type="ORF">CBM2605_A240075</name>
</gene>
<dbReference type="EMBL" id="OFTC01000017">
    <property type="protein sequence ID" value="SOZ36073.1"/>
    <property type="molecule type" value="Genomic_DNA"/>
</dbReference>
<evidence type="ECO:0000259" key="1">
    <source>
        <dbReference type="Pfam" id="PF15579"/>
    </source>
</evidence>
<proteinExistence type="predicted"/>
<evidence type="ECO:0000313" key="2">
    <source>
        <dbReference type="EMBL" id="SOZ36073.1"/>
    </source>
</evidence>
<accession>A0ABY1V056</accession>
<protein>
    <recommendedName>
        <fullName evidence="1">Immunity protein 52 domain-containing protein</fullName>
    </recommendedName>
</protein>